<dbReference type="EMBL" id="CP121472">
    <property type="protein sequence ID" value="WPL18430.1"/>
    <property type="molecule type" value="Genomic_DNA"/>
</dbReference>
<reference evidence="2 3" key="1">
    <citation type="journal article" date="2023" name="Microorganisms">
        <title>Thiorhodovibrio frisius and Trv. litoralis spp. nov., Two Novel Members from a Clade of Fastidious Purple Sulfur Bacteria That Exhibit Unique Red-Shifted Light-Harvesting Capabilities.</title>
        <authorList>
            <person name="Methner A."/>
            <person name="Kuzyk S.B."/>
            <person name="Petersen J."/>
            <person name="Bauer S."/>
            <person name="Brinkmann H."/>
            <person name="Sichau K."/>
            <person name="Wanner G."/>
            <person name="Wolf J."/>
            <person name="Neumann-Schaal M."/>
            <person name="Henke P."/>
            <person name="Tank M."/>
            <person name="Sproer C."/>
            <person name="Bunk B."/>
            <person name="Overmann J."/>
        </authorList>
    </citation>
    <scope>NUCLEOTIDE SEQUENCE [LARGE SCALE GENOMIC DNA]</scope>
    <source>
        <strain evidence="2 3">DSM 6702</strain>
    </source>
</reference>
<feature type="region of interest" description="Disordered" evidence="1">
    <location>
        <begin position="32"/>
        <end position="75"/>
    </location>
</feature>
<proteinExistence type="predicted"/>
<sequence length="75" mass="8270">MGKTQARVLRKGRSRAIRADELAPGDILLLEQAEQSTTPQEKRPARPTPFATPTARSPRTSNNCSRAANPWSCPR</sequence>
<keyword evidence="3" id="KW-1185">Reference proteome</keyword>
<protein>
    <submittedName>
        <fullName evidence="2">Uncharacterized protein</fullName>
    </submittedName>
</protein>
<feature type="compositionally biased region" description="Low complexity" evidence="1">
    <location>
        <begin position="48"/>
        <end position="60"/>
    </location>
</feature>
<gene>
    <name evidence="2" type="ORF">Thiowin_03503</name>
</gene>
<accession>A0ABZ0SFN0</accession>
<organism evidence="2 3">
    <name type="scientific">Thiorhodovibrio winogradskyi</name>
    <dbReference type="NCBI Taxonomy" id="77007"/>
    <lineage>
        <taxon>Bacteria</taxon>
        <taxon>Pseudomonadati</taxon>
        <taxon>Pseudomonadota</taxon>
        <taxon>Gammaproteobacteria</taxon>
        <taxon>Chromatiales</taxon>
        <taxon>Chromatiaceae</taxon>
        <taxon>Thiorhodovibrio</taxon>
    </lineage>
</organism>
<name>A0ABZ0SFN0_9GAMM</name>
<dbReference type="Proteomes" id="UP001432180">
    <property type="component" value="Chromosome"/>
</dbReference>
<evidence type="ECO:0000313" key="2">
    <source>
        <dbReference type="EMBL" id="WPL18430.1"/>
    </source>
</evidence>
<evidence type="ECO:0000313" key="3">
    <source>
        <dbReference type="Proteomes" id="UP001432180"/>
    </source>
</evidence>
<evidence type="ECO:0000256" key="1">
    <source>
        <dbReference type="SAM" id="MobiDB-lite"/>
    </source>
</evidence>